<accession>A0AA90PJB5</accession>
<organism evidence="4 5">
    <name type="scientific">Helicobacter cappadocius</name>
    <dbReference type="NCBI Taxonomy" id="3063998"/>
    <lineage>
        <taxon>Bacteria</taxon>
        <taxon>Pseudomonadati</taxon>
        <taxon>Campylobacterota</taxon>
        <taxon>Epsilonproteobacteria</taxon>
        <taxon>Campylobacterales</taxon>
        <taxon>Helicobacteraceae</taxon>
        <taxon>Helicobacter</taxon>
    </lineage>
</organism>
<feature type="transmembrane region" description="Helical" evidence="1">
    <location>
        <begin position="46"/>
        <end position="67"/>
    </location>
</feature>
<feature type="domain" description="VTT" evidence="2">
    <location>
        <begin position="32"/>
        <end position="145"/>
    </location>
</feature>
<dbReference type="Pfam" id="PF09335">
    <property type="entry name" value="VTT_dom"/>
    <property type="match status" value="1"/>
</dbReference>
<dbReference type="AlphaFoldDB" id="A0AA90PJB5"/>
<reference evidence="4 6" key="1">
    <citation type="submission" date="2023-07" db="EMBL/GenBank/DDBJ databases">
        <title>Unpublished Manusciprt.</title>
        <authorList>
            <person name="Aydin F."/>
            <person name="Tarhane S."/>
            <person name="Saticioglu I.B."/>
            <person name="Karakaya E."/>
            <person name="Abay S."/>
            <person name="Guran O."/>
            <person name="Bozkurt E."/>
            <person name="Uzum N."/>
            <person name="Olgun K."/>
            <person name="Jablonski D."/>
        </authorList>
    </citation>
    <scope>NUCLEOTIDE SEQUENCE</scope>
    <source>
        <strain evidence="6">faydin-H75</strain>
        <strain evidence="4">Faydin-H76</strain>
    </source>
</reference>
<feature type="transmembrane region" description="Helical" evidence="1">
    <location>
        <begin position="128"/>
        <end position="150"/>
    </location>
</feature>
<keyword evidence="1" id="KW-0472">Membrane</keyword>
<comment type="caution">
    <text evidence="4">The sequence shown here is derived from an EMBL/GenBank/DDBJ whole genome shotgun (WGS) entry which is preliminary data.</text>
</comment>
<dbReference type="EMBL" id="JAUPEV010000001">
    <property type="protein sequence ID" value="MDO7252387.1"/>
    <property type="molecule type" value="Genomic_DNA"/>
</dbReference>
<dbReference type="Proteomes" id="UP001177258">
    <property type="component" value="Unassembled WGS sequence"/>
</dbReference>
<name>A0AA90PJB5_9HELI</name>
<dbReference type="EMBL" id="JAUYZK010000001">
    <property type="protein sequence ID" value="MDP2538254.1"/>
    <property type="molecule type" value="Genomic_DNA"/>
</dbReference>
<keyword evidence="1" id="KW-0812">Transmembrane</keyword>
<feature type="transmembrane region" description="Helical" evidence="1">
    <location>
        <begin position="166"/>
        <end position="183"/>
    </location>
</feature>
<dbReference type="InterPro" id="IPR051311">
    <property type="entry name" value="DedA_domain"/>
</dbReference>
<dbReference type="RefSeq" id="WP_305516230.1">
    <property type="nucleotide sequence ID" value="NZ_JAUPEV010000001.1"/>
</dbReference>
<dbReference type="InterPro" id="IPR032816">
    <property type="entry name" value="VTT_dom"/>
</dbReference>
<feature type="transmembrane region" description="Helical" evidence="1">
    <location>
        <begin position="15"/>
        <end position="39"/>
    </location>
</feature>
<evidence type="ECO:0000259" key="2">
    <source>
        <dbReference type="Pfam" id="PF09335"/>
    </source>
</evidence>
<keyword evidence="6" id="KW-1185">Reference proteome</keyword>
<dbReference type="Proteomes" id="UP001240777">
    <property type="component" value="Unassembled WGS sequence"/>
</dbReference>
<dbReference type="PANTHER" id="PTHR42709">
    <property type="entry name" value="ALKALINE PHOSPHATASE LIKE PROTEIN"/>
    <property type="match status" value="1"/>
</dbReference>
<reference evidence="3" key="2">
    <citation type="submission" date="2023-07" db="EMBL/GenBank/DDBJ databases">
        <authorList>
            <person name="Aydin F."/>
            <person name="Tarhane S."/>
            <person name="Saticioglu I.B."/>
            <person name="Karakaya E."/>
            <person name="Abay S."/>
            <person name="Guran O."/>
            <person name="Bozkurt E."/>
            <person name="Uzum N."/>
            <person name="Olgun K."/>
            <person name="Jablonski D."/>
        </authorList>
    </citation>
    <scope>NUCLEOTIDE SEQUENCE</scope>
    <source>
        <strain evidence="3">Faydin-H75</strain>
    </source>
</reference>
<proteinExistence type="predicted"/>
<evidence type="ECO:0000313" key="4">
    <source>
        <dbReference type="EMBL" id="MDP2538254.1"/>
    </source>
</evidence>
<sequence length="192" mass="21874">MQQTIQSFQDSYQTWGYLLLFVYCMGSGYVGIVVAGILSSLGSMDIGISIIVAFLGNTFGSSILAFLGRYQKNEILKYFAKHRRKVALVHIWMKKYGVWLILFNKYIYGIKTIVPIAIGVSKYKMGQFLILNAIACLIWAFLIGMVSFFASEFVKKIFSYIADKPYLMPIIFLILLGIVWILLKKISKRGFN</sequence>
<keyword evidence="1" id="KW-1133">Transmembrane helix</keyword>
<evidence type="ECO:0000256" key="1">
    <source>
        <dbReference type="SAM" id="Phobius"/>
    </source>
</evidence>
<protein>
    <submittedName>
        <fullName evidence="4">DedA family protein</fullName>
    </submittedName>
</protein>
<evidence type="ECO:0000313" key="6">
    <source>
        <dbReference type="Proteomes" id="UP001240777"/>
    </source>
</evidence>
<reference evidence="3 5" key="3">
    <citation type="journal article" date="2024" name="Syst. Appl. Microbiol.">
        <title>Helicobacter cappadocius sp. nov., from lizards: The first psychrotrophic Helicobacter species.</title>
        <authorList>
            <person name="Aydin F."/>
            <person name="Tarhane S."/>
            <person name="Karakaya E."/>
            <person name="Abay S."/>
            <person name="Kayman T."/>
            <person name="Guran O."/>
            <person name="Bozkurt E."/>
            <person name="Uzum N."/>
            <person name="Avci A."/>
            <person name="Olgun K."/>
            <person name="Jablonski D."/>
            <person name="Guran C."/>
            <person name="Burcin Saticioglu I."/>
        </authorList>
    </citation>
    <scope>NUCLEOTIDE SEQUENCE [LARGE SCALE GENOMIC DNA]</scope>
    <source>
        <strain evidence="3">Faydin-H75</strain>
        <strain evidence="5">faydin-H76</strain>
    </source>
</reference>
<dbReference type="GO" id="GO:0005886">
    <property type="term" value="C:plasma membrane"/>
    <property type="evidence" value="ECO:0007669"/>
    <property type="project" value="TreeGrafter"/>
</dbReference>
<gene>
    <name evidence="3" type="ORF">Q5I04_00435</name>
    <name evidence="4" type="ORF">Q5I06_00435</name>
</gene>
<dbReference type="PANTHER" id="PTHR42709:SF2">
    <property type="entry name" value="INNER MEMBRANE PROTEIN YOHD"/>
    <property type="match status" value="1"/>
</dbReference>
<evidence type="ECO:0000313" key="3">
    <source>
        <dbReference type="EMBL" id="MDO7252387.1"/>
    </source>
</evidence>
<evidence type="ECO:0000313" key="5">
    <source>
        <dbReference type="Proteomes" id="UP001177258"/>
    </source>
</evidence>